<feature type="transmembrane region" description="Helical" evidence="5">
    <location>
        <begin position="538"/>
        <end position="557"/>
    </location>
</feature>
<evidence type="ECO:0000256" key="2">
    <source>
        <dbReference type="ARBA" id="ARBA00022692"/>
    </source>
</evidence>
<protein>
    <recommendedName>
        <fullName evidence="6">Major facilitator superfamily (MFS) profile domain-containing protein</fullName>
    </recommendedName>
</protein>
<evidence type="ECO:0000256" key="1">
    <source>
        <dbReference type="ARBA" id="ARBA00004141"/>
    </source>
</evidence>
<dbReference type="PANTHER" id="PTHR23501:SF102">
    <property type="entry name" value="DRUG TRANSPORTER, PUTATIVE (AFU_ORTHOLOGUE AFUA_3G08530)-RELATED"/>
    <property type="match status" value="1"/>
</dbReference>
<feature type="transmembrane region" description="Helical" evidence="5">
    <location>
        <begin position="408"/>
        <end position="426"/>
    </location>
</feature>
<feature type="domain" description="Major facilitator superfamily (MFS) profile" evidence="6">
    <location>
        <begin position="78"/>
        <end position="562"/>
    </location>
</feature>
<feature type="transmembrane region" description="Helical" evidence="5">
    <location>
        <begin position="169"/>
        <end position="190"/>
    </location>
</feature>
<feature type="transmembrane region" description="Helical" evidence="5">
    <location>
        <begin position="272"/>
        <end position="292"/>
    </location>
</feature>
<feature type="transmembrane region" description="Helical" evidence="5">
    <location>
        <begin position="304"/>
        <end position="321"/>
    </location>
</feature>
<dbReference type="Gene3D" id="1.20.1720.10">
    <property type="entry name" value="Multidrug resistance protein D"/>
    <property type="match status" value="1"/>
</dbReference>
<dbReference type="PROSITE" id="PS50850">
    <property type="entry name" value="MFS"/>
    <property type="match status" value="1"/>
</dbReference>
<evidence type="ECO:0000259" key="6">
    <source>
        <dbReference type="PROSITE" id="PS50850"/>
    </source>
</evidence>
<evidence type="ECO:0000256" key="3">
    <source>
        <dbReference type="ARBA" id="ARBA00022989"/>
    </source>
</evidence>
<dbReference type="InParanoid" id="A0A067NA30"/>
<organism evidence="7 8">
    <name type="scientific">Botryobasidium botryosum (strain FD-172 SS1)</name>
    <dbReference type="NCBI Taxonomy" id="930990"/>
    <lineage>
        <taxon>Eukaryota</taxon>
        <taxon>Fungi</taxon>
        <taxon>Dikarya</taxon>
        <taxon>Basidiomycota</taxon>
        <taxon>Agaricomycotina</taxon>
        <taxon>Agaricomycetes</taxon>
        <taxon>Cantharellales</taxon>
        <taxon>Botryobasidiaceae</taxon>
        <taxon>Botryobasidium</taxon>
    </lineage>
</organism>
<dbReference type="Pfam" id="PF07690">
    <property type="entry name" value="MFS_1"/>
    <property type="match status" value="1"/>
</dbReference>
<feature type="transmembrane region" description="Helical" evidence="5">
    <location>
        <begin position="75"/>
        <end position="93"/>
    </location>
</feature>
<comment type="subcellular location">
    <subcellularLocation>
        <location evidence="1">Membrane</location>
        <topology evidence="1">Multi-pass membrane protein</topology>
    </subcellularLocation>
</comment>
<feature type="transmembrane region" description="Helical" evidence="5">
    <location>
        <begin position="342"/>
        <end position="362"/>
    </location>
</feature>
<feature type="transmembrane region" description="Helical" evidence="5">
    <location>
        <begin position="474"/>
        <end position="492"/>
    </location>
</feature>
<dbReference type="InterPro" id="IPR011701">
    <property type="entry name" value="MFS"/>
</dbReference>
<feature type="transmembrane region" description="Helical" evidence="5">
    <location>
        <begin position="232"/>
        <end position="252"/>
    </location>
</feature>
<reference evidence="8" key="1">
    <citation type="journal article" date="2014" name="Proc. Natl. Acad. Sci. U.S.A.">
        <title>Extensive sampling of basidiomycete genomes demonstrates inadequacy of the white-rot/brown-rot paradigm for wood decay fungi.</title>
        <authorList>
            <person name="Riley R."/>
            <person name="Salamov A.A."/>
            <person name="Brown D.W."/>
            <person name="Nagy L.G."/>
            <person name="Floudas D."/>
            <person name="Held B.W."/>
            <person name="Levasseur A."/>
            <person name="Lombard V."/>
            <person name="Morin E."/>
            <person name="Otillar R."/>
            <person name="Lindquist E.A."/>
            <person name="Sun H."/>
            <person name="LaButti K.M."/>
            <person name="Schmutz J."/>
            <person name="Jabbour D."/>
            <person name="Luo H."/>
            <person name="Baker S.E."/>
            <person name="Pisabarro A.G."/>
            <person name="Walton J.D."/>
            <person name="Blanchette R.A."/>
            <person name="Henrissat B."/>
            <person name="Martin F."/>
            <person name="Cullen D."/>
            <person name="Hibbett D.S."/>
            <person name="Grigoriev I.V."/>
        </authorList>
    </citation>
    <scope>NUCLEOTIDE SEQUENCE [LARGE SCALE GENOMIC DNA]</scope>
    <source>
        <strain evidence="8">FD-172 SS1</strain>
    </source>
</reference>
<dbReference type="OrthoDB" id="2351791at2759"/>
<dbReference type="CDD" id="cd17502">
    <property type="entry name" value="MFS_Azr1_MDR_like"/>
    <property type="match status" value="1"/>
</dbReference>
<dbReference type="PANTHER" id="PTHR23501">
    <property type="entry name" value="MAJOR FACILITATOR SUPERFAMILY"/>
    <property type="match status" value="1"/>
</dbReference>
<keyword evidence="3 5" id="KW-1133">Transmembrane helix</keyword>
<keyword evidence="4 5" id="KW-0472">Membrane</keyword>
<name>A0A067NA30_BOTB1</name>
<dbReference type="GO" id="GO:0005886">
    <property type="term" value="C:plasma membrane"/>
    <property type="evidence" value="ECO:0007669"/>
    <property type="project" value="TreeGrafter"/>
</dbReference>
<proteinExistence type="predicted"/>
<feature type="transmembrane region" description="Helical" evidence="5">
    <location>
        <begin position="144"/>
        <end position="163"/>
    </location>
</feature>
<evidence type="ECO:0000313" key="7">
    <source>
        <dbReference type="EMBL" id="KDQ20651.1"/>
    </source>
</evidence>
<evidence type="ECO:0000313" key="8">
    <source>
        <dbReference type="Proteomes" id="UP000027195"/>
    </source>
</evidence>
<dbReference type="InterPro" id="IPR005829">
    <property type="entry name" value="Sugar_transporter_CS"/>
</dbReference>
<dbReference type="Gene3D" id="1.20.1250.20">
    <property type="entry name" value="MFS general substrate transporter like domains"/>
    <property type="match status" value="1"/>
</dbReference>
<dbReference type="AlphaFoldDB" id="A0A067NA30"/>
<dbReference type="SUPFAM" id="SSF103473">
    <property type="entry name" value="MFS general substrate transporter"/>
    <property type="match status" value="1"/>
</dbReference>
<feature type="transmembrane region" description="Helical" evidence="5">
    <location>
        <begin position="438"/>
        <end position="462"/>
    </location>
</feature>
<evidence type="ECO:0000256" key="4">
    <source>
        <dbReference type="ARBA" id="ARBA00023136"/>
    </source>
</evidence>
<feature type="transmembrane region" description="Helical" evidence="5">
    <location>
        <begin position="374"/>
        <end position="396"/>
    </location>
</feature>
<dbReference type="HOGENOM" id="CLU_000960_22_0_1"/>
<accession>A0A067NA30</accession>
<gene>
    <name evidence="7" type="ORF">BOTBODRAFT_169379</name>
</gene>
<dbReference type="InterPro" id="IPR036259">
    <property type="entry name" value="MFS_trans_sf"/>
</dbReference>
<dbReference type="EMBL" id="KL198017">
    <property type="protein sequence ID" value="KDQ20651.1"/>
    <property type="molecule type" value="Genomic_DNA"/>
</dbReference>
<evidence type="ECO:0000256" key="5">
    <source>
        <dbReference type="SAM" id="Phobius"/>
    </source>
</evidence>
<dbReference type="Proteomes" id="UP000027195">
    <property type="component" value="Unassembled WGS sequence"/>
</dbReference>
<dbReference type="PROSITE" id="PS00217">
    <property type="entry name" value="SUGAR_TRANSPORT_2"/>
    <property type="match status" value="1"/>
</dbReference>
<sequence>MGSSNHNVDFAPPASLEHVENVSIPPAIADRRSVDAPSYAPTLAASSHTDEKTSSAGSSITKVEVEGCQLSTLKLVIIHIVLALCLFLATTDATIVSTSLPTIAAELPGSKNLYSWVGVSYLLTQTAFQPLYGKLADILGRKPVLYGSLLLFMIGSVLCGAAKSMIWLVIARGVAGVGAGGLPVMVWCIMGELVPPRDRAKWSDALSVTWSLSAISGPLLGGLFSEYVTWRWGFYINVPIGFICLVVLRLYLTVPLPGPAVNQGWKATMKTFDYVGLFLLVTGTTALLVGLSNASVRGWQSIDTIVLLCVGGVLLVVAGIYELWTTQDALIPPRLLKNRTTVAILFASFFQTFAYTAGTFYLSLFYQAVNGSSAIMAGIYVLPYTLGSALVSIIASRYIFYTGRYKDMVIGGLGLSTLGFGLMISMNEHSKQLVQELFPLIAGLGMGLLFRSPFVAVEAAMYDQDRAGSTGNFFLVRFIGSCTGLSVAGAIFESQVSRHLPTNFSLDISTVDWRTLVHIQPPELRSQVLMAVSKSISYIWIICTPGLGLSLLFCLFIRNYPIHPATRAKPSDEESADSTE</sequence>
<dbReference type="GO" id="GO:0022857">
    <property type="term" value="F:transmembrane transporter activity"/>
    <property type="evidence" value="ECO:0007669"/>
    <property type="project" value="InterPro"/>
</dbReference>
<dbReference type="InterPro" id="IPR020846">
    <property type="entry name" value="MFS_dom"/>
</dbReference>
<keyword evidence="8" id="KW-1185">Reference proteome</keyword>
<keyword evidence="2 5" id="KW-0812">Transmembrane</keyword>